<proteinExistence type="predicted"/>
<dbReference type="InterPro" id="IPR024501">
    <property type="entry name" value="DUF3141"/>
</dbReference>
<dbReference type="Proteomes" id="UP000295765">
    <property type="component" value="Unassembled WGS sequence"/>
</dbReference>
<evidence type="ECO:0000313" key="2">
    <source>
        <dbReference type="Proteomes" id="UP000295765"/>
    </source>
</evidence>
<dbReference type="PANTHER" id="PTHR36837:SF2">
    <property type="entry name" value="POLY(3-HYDROXYALKANOATE) POLYMERASE SUBUNIT PHAC"/>
    <property type="match status" value="1"/>
</dbReference>
<comment type="caution">
    <text evidence="1">The sequence shown here is derived from an EMBL/GenBank/DDBJ whole genome shotgun (WGS) entry which is preliminary data.</text>
</comment>
<dbReference type="RefSeq" id="WP_132544003.1">
    <property type="nucleotide sequence ID" value="NZ_SLWY01000015.1"/>
</dbReference>
<dbReference type="OrthoDB" id="7231451at2"/>
<gene>
    <name evidence="1" type="ORF">EV699_115129</name>
</gene>
<dbReference type="EMBL" id="SLWY01000015">
    <property type="protein sequence ID" value="TCO80351.1"/>
    <property type="molecule type" value="Genomic_DNA"/>
</dbReference>
<dbReference type="InterPro" id="IPR051321">
    <property type="entry name" value="PHA/PHB_synthase"/>
</dbReference>
<dbReference type="Gene3D" id="3.40.50.1820">
    <property type="entry name" value="alpha/beta hydrolase"/>
    <property type="match status" value="1"/>
</dbReference>
<name>A0A4R2L037_9GAMM</name>
<sequence length="775" mass="84287">MSQTPASVTTDPLRSSTALAEWAAALARAAVAHVERFGRGATQRQTEQFEAWLRASTQMLPLPRPADVIEYGIDFVQRQALFWDTIRVRGDRWLDHEAAGKPPLLAFAYDLVLDGRTLPHPVNYALARIVPPAGVSVDETRRPYVIVDPRAGHGAGVGGFKSDSQVGMALRAGHPVYFVVFSADPVEGQTLRDVAAAEAVFLREVTRRHRQSPKPCVIGNCQAGWAVMALAAVEPELAGPIVINGAPLSYWAGVDGKNPMRYSGGLLGGTWLAQLVSDLGAGQFDGAWLVQNFANLNPGHNFWAKYYDLYATVDTGVQRFLGFERWWGAYSVLNGTEIRGIVENLFVGNRLAAGTITTEDGRRIDLRNIRSPILVFCSEGDNITPPQQALNWIVDVYREDRAIKAYGHTIVYLRHLSVGHLGIFVSGGVARKEYREIVATLDAIEMLPPGLYEMNVREAGHGADGVPVYDVSLAERSIADIVALDTDSREEERYFRVVSEFSALNAHAYDVLASPLVRAGATGSGAELARLLHPLRVEHYGLSSANPWMATLAPWADWARAWRRPRRADNPLGAVERACADALTAWFDIGRDLRDSAAELSFRALYGWLDALGLPGRMWNEPAEDASGKQIETLDAQVERFVDEHIARGGPAAALVRLLLMYTQARGEFGREAIERIVEGVRALPLATALDPAQRRRLVHEQSMIVAYAPERALATLPELLPGAGDREAMAATLSGLLGAEPASPPVLALVREVRAVLGLPSAGSSADLPVVPAA</sequence>
<organism evidence="1 2">
    <name type="scientific">Plasticicumulans lactativorans</name>
    <dbReference type="NCBI Taxonomy" id="1133106"/>
    <lineage>
        <taxon>Bacteria</taxon>
        <taxon>Pseudomonadati</taxon>
        <taxon>Pseudomonadota</taxon>
        <taxon>Gammaproteobacteria</taxon>
        <taxon>Candidatus Competibacteraceae</taxon>
        <taxon>Plasticicumulans</taxon>
    </lineage>
</organism>
<dbReference type="SUPFAM" id="SSF53474">
    <property type="entry name" value="alpha/beta-Hydrolases"/>
    <property type="match status" value="1"/>
</dbReference>
<protein>
    <submittedName>
        <fullName evidence="1">Uncharacterized protein DUF3141</fullName>
    </submittedName>
</protein>
<dbReference type="PANTHER" id="PTHR36837">
    <property type="entry name" value="POLY(3-HYDROXYALKANOATE) POLYMERASE SUBUNIT PHAC"/>
    <property type="match status" value="1"/>
</dbReference>
<dbReference type="Pfam" id="PF11339">
    <property type="entry name" value="DUF3141"/>
    <property type="match status" value="1"/>
</dbReference>
<evidence type="ECO:0000313" key="1">
    <source>
        <dbReference type="EMBL" id="TCO80351.1"/>
    </source>
</evidence>
<reference evidence="1 2" key="1">
    <citation type="submission" date="2019-03" db="EMBL/GenBank/DDBJ databases">
        <title>Genomic Encyclopedia of Type Strains, Phase IV (KMG-IV): sequencing the most valuable type-strain genomes for metagenomic binning, comparative biology and taxonomic classification.</title>
        <authorList>
            <person name="Goeker M."/>
        </authorList>
    </citation>
    <scope>NUCLEOTIDE SEQUENCE [LARGE SCALE GENOMIC DNA]</scope>
    <source>
        <strain evidence="1 2">DSM 25287</strain>
    </source>
</reference>
<keyword evidence="2" id="KW-1185">Reference proteome</keyword>
<accession>A0A4R2L037</accession>
<dbReference type="AlphaFoldDB" id="A0A4R2L037"/>
<dbReference type="InterPro" id="IPR029058">
    <property type="entry name" value="AB_hydrolase_fold"/>
</dbReference>